<dbReference type="Proteomes" id="UP001500218">
    <property type="component" value="Unassembled WGS sequence"/>
</dbReference>
<evidence type="ECO:0000313" key="6">
    <source>
        <dbReference type="EMBL" id="GAA1808656.1"/>
    </source>
</evidence>
<accession>A0ABP4YFV8</accession>
<organism evidence="6 7">
    <name type="scientific">Luedemannella flava</name>
    <dbReference type="NCBI Taxonomy" id="349316"/>
    <lineage>
        <taxon>Bacteria</taxon>
        <taxon>Bacillati</taxon>
        <taxon>Actinomycetota</taxon>
        <taxon>Actinomycetes</taxon>
        <taxon>Micromonosporales</taxon>
        <taxon>Micromonosporaceae</taxon>
        <taxon>Luedemannella</taxon>
    </lineage>
</organism>
<evidence type="ECO:0000256" key="4">
    <source>
        <dbReference type="PROSITE-ProRule" id="PRU00742"/>
    </source>
</evidence>
<sequence>MPRTDQAGNPSRLAVSSASGSADASARTSSHVAITPTLLRRAPPRLVRVTLLVPYHQDDFLPDLDAALPPATPTTTVTATLPDDVRGWSRLAPLYRAVADAVHSGVRPDAPLSVVSGCCGVSLGVLAGLQRAGVDAGVVWFDAHGDVQTMETSTSGYLGGMPLRVMVGYRPELIASSLGLRAVPESRAVLVDARDLDPPEAEYLRAAAIAVSTVESLAAAALPDGPLLLHVDCDVIRAEELPGLRFPVPGGPSAASLLAAVGRVLDTGRVAALDIACTWDPSAPDPTGAGPRLLADLLTRAADARPPSP</sequence>
<keyword evidence="3" id="KW-0464">Manganese</keyword>
<evidence type="ECO:0008006" key="8">
    <source>
        <dbReference type="Google" id="ProtNLM"/>
    </source>
</evidence>
<dbReference type="PRINTS" id="PR00116">
    <property type="entry name" value="ARGINASE"/>
</dbReference>
<dbReference type="SUPFAM" id="SSF52768">
    <property type="entry name" value="Arginase/deacetylase"/>
    <property type="match status" value="1"/>
</dbReference>
<evidence type="ECO:0000256" key="3">
    <source>
        <dbReference type="ARBA" id="ARBA00023211"/>
    </source>
</evidence>
<gene>
    <name evidence="6" type="ORF">GCM10009682_33030</name>
</gene>
<dbReference type="Gene3D" id="3.40.800.10">
    <property type="entry name" value="Ureohydrolase domain"/>
    <property type="match status" value="1"/>
</dbReference>
<dbReference type="EMBL" id="BAAALT010000097">
    <property type="protein sequence ID" value="GAA1808656.1"/>
    <property type="molecule type" value="Genomic_DNA"/>
</dbReference>
<name>A0ABP4YFV8_9ACTN</name>
<feature type="compositionally biased region" description="Low complexity" evidence="5">
    <location>
        <begin position="14"/>
        <end position="28"/>
    </location>
</feature>
<feature type="region of interest" description="Disordered" evidence="5">
    <location>
        <begin position="1"/>
        <end position="28"/>
    </location>
</feature>
<reference evidence="7" key="1">
    <citation type="journal article" date="2019" name="Int. J. Syst. Evol. Microbiol.">
        <title>The Global Catalogue of Microorganisms (GCM) 10K type strain sequencing project: providing services to taxonomists for standard genome sequencing and annotation.</title>
        <authorList>
            <consortium name="The Broad Institute Genomics Platform"/>
            <consortium name="The Broad Institute Genome Sequencing Center for Infectious Disease"/>
            <person name="Wu L."/>
            <person name="Ma J."/>
        </authorList>
    </citation>
    <scope>NUCLEOTIDE SEQUENCE [LARGE SCALE GENOMIC DNA]</scope>
    <source>
        <strain evidence="7">JCM 13250</strain>
    </source>
</reference>
<dbReference type="PANTHER" id="PTHR43782">
    <property type="entry name" value="ARGINASE"/>
    <property type="match status" value="1"/>
</dbReference>
<dbReference type="Pfam" id="PF00491">
    <property type="entry name" value="Arginase"/>
    <property type="match status" value="1"/>
</dbReference>
<proteinExistence type="inferred from homology"/>
<protein>
    <recommendedName>
        <fullName evidence="8">Arginase</fullName>
    </recommendedName>
</protein>
<evidence type="ECO:0000256" key="2">
    <source>
        <dbReference type="ARBA" id="ARBA00022801"/>
    </source>
</evidence>
<dbReference type="PANTHER" id="PTHR43782:SF3">
    <property type="entry name" value="ARGINASE"/>
    <property type="match status" value="1"/>
</dbReference>
<evidence type="ECO:0000256" key="5">
    <source>
        <dbReference type="SAM" id="MobiDB-lite"/>
    </source>
</evidence>
<dbReference type="InterPro" id="IPR006035">
    <property type="entry name" value="Ureohydrolase"/>
</dbReference>
<dbReference type="InterPro" id="IPR023696">
    <property type="entry name" value="Ureohydrolase_dom_sf"/>
</dbReference>
<keyword evidence="2" id="KW-0378">Hydrolase</keyword>
<evidence type="ECO:0000313" key="7">
    <source>
        <dbReference type="Proteomes" id="UP001500218"/>
    </source>
</evidence>
<comment type="similarity">
    <text evidence="4">Belongs to the arginase family.</text>
</comment>
<evidence type="ECO:0000256" key="1">
    <source>
        <dbReference type="ARBA" id="ARBA00022723"/>
    </source>
</evidence>
<dbReference type="PROSITE" id="PS51409">
    <property type="entry name" value="ARGINASE_2"/>
    <property type="match status" value="1"/>
</dbReference>
<comment type="caution">
    <text evidence="6">The sequence shown here is derived from an EMBL/GenBank/DDBJ whole genome shotgun (WGS) entry which is preliminary data.</text>
</comment>
<keyword evidence="7" id="KW-1185">Reference proteome</keyword>
<keyword evidence="1" id="KW-0479">Metal-binding</keyword>